<keyword evidence="8 9" id="KW-0472">Membrane</keyword>
<protein>
    <submittedName>
        <fullName evidence="11">MFS transporter</fullName>
    </submittedName>
</protein>
<keyword evidence="4" id="KW-1003">Cell membrane</keyword>
<dbReference type="InterPro" id="IPR020846">
    <property type="entry name" value="MFS_dom"/>
</dbReference>
<name>A0ABX1J4M3_9PSEU</name>
<dbReference type="PROSITE" id="PS00216">
    <property type="entry name" value="SUGAR_TRANSPORT_1"/>
    <property type="match status" value="1"/>
</dbReference>
<keyword evidence="3" id="KW-0813">Transport</keyword>
<dbReference type="EMBL" id="JAAXLS010000010">
    <property type="protein sequence ID" value="NKQ54614.1"/>
    <property type="molecule type" value="Genomic_DNA"/>
</dbReference>
<dbReference type="PANTHER" id="PTHR43528">
    <property type="entry name" value="ALPHA-KETOGLUTARATE PERMEASE"/>
    <property type="match status" value="1"/>
</dbReference>
<evidence type="ECO:0000313" key="12">
    <source>
        <dbReference type="Proteomes" id="UP000715441"/>
    </source>
</evidence>
<evidence type="ECO:0000256" key="9">
    <source>
        <dbReference type="SAM" id="Phobius"/>
    </source>
</evidence>
<evidence type="ECO:0000256" key="8">
    <source>
        <dbReference type="ARBA" id="ARBA00023136"/>
    </source>
</evidence>
<dbReference type="Gene3D" id="1.20.1250.20">
    <property type="entry name" value="MFS general substrate transporter like domains"/>
    <property type="match status" value="2"/>
</dbReference>
<dbReference type="InterPro" id="IPR036259">
    <property type="entry name" value="MFS_trans_sf"/>
</dbReference>
<evidence type="ECO:0000256" key="6">
    <source>
        <dbReference type="ARBA" id="ARBA00022847"/>
    </source>
</evidence>
<dbReference type="Pfam" id="PF07690">
    <property type="entry name" value="MFS_1"/>
    <property type="match status" value="1"/>
</dbReference>
<evidence type="ECO:0000256" key="7">
    <source>
        <dbReference type="ARBA" id="ARBA00022989"/>
    </source>
</evidence>
<sequence>MTCEDDDGNPVTHEEKGYRVSGEVCRHYPRGTPDHLCRKAGVRVSESNGKLNLEDVNIAEPAMVKRAVGAAAIGNITEWYDFGVYGYLATTIQKVFFSDLSPTMGTIATFGVFAVSFLIRPFGSFIFGPLGDKIGRKRVLSLTVIMMAAGTFILGIVPGYAQIGIAAPVLVLLARLLQGLSTGGEYGNAMTFIAEYAPDRRRGFFGSWLEFGTLTGYAFGATIATVLSTVLSADQLVSWGWRIPFLIALPLGAVGLYLRLRLEESPAFASLKAKEAQQKPTKSEFRSVFVDYWPVMLLVAGLVLAWNVTNYMLTSYIPTYLTDTLPKHGQPGAGETASEVLQIVVLVVLMIVITFLGRLSDRIGRRKVVMAGCVALVVLSLPSVLLLRSGGDTATLIGLLIMGLTLVCFSAVLPSTLPAMFPTHIRAGGLSIAFNISVSLFGGTTSTVMSALVAGTGDLNWPAYYLMGAGVVGAICIVLTRESARRPLSGSAPIVTSEAEARELVAAQR</sequence>
<organism evidence="11 12">
    <name type="scientific">Amycolatopsis acididurans</name>
    <dbReference type="NCBI Taxonomy" id="2724524"/>
    <lineage>
        <taxon>Bacteria</taxon>
        <taxon>Bacillati</taxon>
        <taxon>Actinomycetota</taxon>
        <taxon>Actinomycetes</taxon>
        <taxon>Pseudonocardiales</taxon>
        <taxon>Pseudonocardiaceae</taxon>
        <taxon>Amycolatopsis</taxon>
    </lineage>
</organism>
<evidence type="ECO:0000259" key="10">
    <source>
        <dbReference type="PROSITE" id="PS50850"/>
    </source>
</evidence>
<feature type="transmembrane region" description="Helical" evidence="9">
    <location>
        <begin position="288"/>
        <end position="308"/>
    </location>
</feature>
<proteinExistence type="inferred from homology"/>
<feature type="transmembrane region" description="Helical" evidence="9">
    <location>
        <begin position="368"/>
        <end position="387"/>
    </location>
</feature>
<evidence type="ECO:0000256" key="5">
    <source>
        <dbReference type="ARBA" id="ARBA00022692"/>
    </source>
</evidence>
<comment type="similarity">
    <text evidence="2">Belongs to the major facilitator superfamily. Metabolite:H+ Symporter (MHS) family (TC 2.A.1.6) family.</text>
</comment>
<feature type="transmembrane region" description="Helical" evidence="9">
    <location>
        <begin position="425"/>
        <end position="443"/>
    </location>
</feature>
<keyword evidence="12" id="KW-1185">Reference proteome</keyword>
<evidence type="ECO:0000256" key="4">
    <source>
        <dbReference type="ARBA" id="ARBA00022475"/>
    </source>
</evidence>
<comment type="subcellular location">
    <subcellularLocation>
        <location evidence="1">Cell membrane</location>
        <topology evidence="1">Multi-pass membrane protein</topology>
    </subcellularLocation>
</comment>
<feature type="transmembrane region" description="Helical" evidence="9">
    <location>
        <begin position="239"/>
        <end position="258"/>
    </location>
</feature>
<keyword evidence="5 9" id="KW-0812">Transmembrane</keyword>
<evidence type="ECO:0000256" key="3">
    <source>
        <dbReference type="ARBA" id="ARBA00022448"/>
    </source>
</evidence>
<dbReference type="InterPro" id="IPR005829">
    <property type="entry name" value="Sugar_transporter_CS"/>
</dbReference>
<dbReference type="InterPro" id="IPR011701">
    <property type="entry name" value="MFS"/>
</dbReference>
<evidence type="ECO:0000256" key="1">
    <source>
        <dbReference type="ARBA" id="ARBA00004651"/>
    </source>
</evidence>
<feature type="transmembrane region" description="Helical" evidence="9">
    <location>
        <begin position="139"/>
        <end position="157"/>
    </location>
</feature>
<dbReference type="PROSITE" id="PS00217">
    <property type="entry name" value="SUGAR_TRANSPORT_2"/>
    <property type="match status" value="1"/>
</dbReference>
<reference evidence="11 12" key="1">
    <citation type="submission" date="2020-04" db="EMBL/GenBank/DDBJ databases">
        <title>Novel species.</title>
        <authorList>
            <person name="Teo W.F.A."/>
            <person name="Lipun K."/>
            <person name="Srisuk N."/>
            <person name="Duangmal K."/>
        </authorList>
    </citation>
    <scope>NUCLEOTIDE SEQUENCE [LARGE SCALE GENOMIC DNA]</scope>
    <source>
        <strain evidence="11 12">K13G38</strain>
    </source>
</reference>
<dbReference type="PANTHER" id="PTHR43528:SF1">
    <property type="entry name" value="ALPHA-KETOGLUTARATE PERMEASE"/>
    <property type="match status" value="1"/>
</dbReference>
<dbReference type="PROSITE" id="PS50850">
    <property type="entry name" value="MFS"/>
    <property type="match status" value="1"/>
</dbReference>
<dbReference type="InterPro" id="IPR005828">
    <property type="entry name" value="MFS_sugar_transport-like"/>
</dbReference>
<feature type="domain" description="Major facilitator superfamily (MFS) profile" evidence="10">
    <location>
        <begin position="67"/>
        <end position="485"/>
    </location>
</feature>
<keyword evidence="7 9" id="KW-1133">Transmembrane helix</keyword>
<accession>A0ABX1J4M3</accession>
<feature type="transmembrane region" description="Helical" evidence="9">
    <location>
        <begin position="340"/>
        <end position="356"/>
    </location>
</feature>
<gene>
    <name evidence="11" type="ORF">HFP15_17165</name>
</gene>
<dbReference type="Pfam" id="PF00083">
    <property type="entry name" value="Sugar_tr"/>
    <property type="match status" value="1"/>
</dbReference>
<feature type="transmembrane region" description="Helical" evidence="9">
    <location>
        <begin position="463"/>
        <end position="480"/>
    </location>
</feature>
<feature type="transmembrane region" description="Helical" evidence="9">
    <location>
        <begin position="163"/>
        <end position="183"/>
    </location>
</feature>
<dbReference type="Proteomes" id="UP000715441">
    <property type="component" value="Unassembled WGS sequence"/>
</dbReference>
<feature type="transmembrane region" description="Helical" evidence="9">
    <location>
        <begin position="107"/>
        <end position="127"/>
    </location>
</feature>
<dbReference type="SUPFAM" id="SSF103473">
    <property type="entry name" value="MFS general substrate transporter"/>
    <property type="match status" value="1"/>
</dbReference>
<evidence type="ECO:0000256" key="2">
    <source>
        <dbReference type="ARBA" id="ARBA00008240"/>
    </source>
</evidence>
<keyword evidence="6" id="KW-0769">Symport</keyword>
<feature type="transmembrane region" description="Helical" evidence="9">
    <location>
        <begin position="204"/>
        <end position="227"/>
    </location>
</feature>
<feature type="transmembrane region" description="Helical" evidence="9">
    <location>
        <begin position="393"/>
        <end position="413"/>
    </location>
</feature>
<evidence type="ECO:0000313" key="11">
    <source>
        <dbReference type="EMBL" id="NKQ54614.1"/>
    </source>
</evidence>
<comment type="caution">
    <text evidence="11">The sequence shown here is derived from an EMBL/GenBank/DDBJ whole genome shotgun (WGS) entry which is preliminary data.</text>
</comment>
<dbReference type="InterPro" id="IPR051084">
    <property type="entry name" value="H+-coupled_symporters"/>
</dbReference>